<feature type="transmembrane region" description="Helical" evidence="1">
    <location>
        <begin position="9"/>
        <end position="28"/>
    </location>
</feature>
<keyword evidence="1" id="KW-0812">Transmembrane</keyword>
<sequence length="182" mass="20342">MRLTSLHKLILTTSIAVISIAILAGFFWRLADLIDDVRLEIAQANSRIANLEEQRKHAVLFARLTDERPDDFGRIVGYFVDPANPVTFIEALEGLAKRTNNQIKLDVGSATVSEDELIFNVLVEGTKESVLKYLRLVELLSYELRVENFDFKSLAPQTQPVAGSGSRAELQITVRVKTLFGP</sequence>
<proteinExistence type="predicted"/>
<comment type="caution">
    <text evidence="2">The sequence shown here is derived from an EMBL/GenBank/DDBJ whole genome shotgun (WGS) entry which is preliminary data.</text>
</comment>
<evidence type="ECO:0000256" key="1">
    <source>
        <dbReference type="SAM" id="Phobius"/>
    </source>
</evidence>
<reference evidence="2 3" key="1">
    <citation type="journal article" date="2016" name="Nat. Commun.">
        <title>Thousands of microbial genomes shed light on interconnected biogeochemical processes in an aquifer system.</title>
        <authorList>
            <person name="Anantharaman K."/>
            <person name="Brown C.T."/>
            <person name="Hug L.A."/>
            <person name="Sharon I."/>
            <person name="Castelle C.J."/>
            <person name="Probst A.J."/>
            <person name="Thomas B.C."/>
            <person name="Singh A."/>
            <person name="Wilkins M.J."/>
            <person name="Karaoz U."/>
            <person name="Brodie E.L."/>
            <person name="Williams K.H."/>
            <person name="Hubbard S.S."/>
            <person name="Banfield J.F."/>
        </authorList>
    </citation>
    <scope>NUCLEOTIDE SEQUENCE [LARGE SCALE GENOMIC DNA]</scope>
</reference>
<dbReference type="EMBL" id="MHQI01000013">
    <property type="protein sequence ID" value="OHA00488.1"/>
    <property type="molecule type" value="Genomic_DNA"/>
</dbReference>
<name>A0A1G2KM11_9BACT</name>
<evidence type="ECO:0000313" key="3">
    <source>
        <dbReference type="Proteomes" id="UP000179023"/>
    </source>
</evidence>
<dbReference type="STRING" id="1802270.A3C07_01370"/>
<protein>
    <submittedName>
        <fullName evidence="2">Uncharacterized protein</fullName>
    </submittedName>
</protein>
<organism evidence="2 3">
    <name type="scientific">Candidatus Sungbacteria bacterium RIFCSPHIGHO2_02_FULL_47_11</name>
    <dbReference type="NCBI Taxonomy" id="1802270"/>
    <lineage>
        <taxon>Bacteria</taxon>
        <taxon>Candidatus Sungiibacteriota</taxon>
    </lineage>
</organism>
<keyword evidence="1" id="KW-0472">Membrane</keyword>
<keyword evidence="1" id="KW-1133">Transmembrane helix</keyword>
<dbReference type="Proteomes" id="UP000179023">
    <property type="component" value="Unassembled WGS sequence"/>
</dbReference>
<accession>A0A1G2KM11</accession>
<evidence type="ECO:0000313" key="2">
    <source>
        <dbReference type="EMBL" id="OHA00488.1"/>
    </source>
</evidence>
<gene>
    <name evidence="2" type="ORF">A3C07_01370</name>
</gene>
<dbReference type="AlphaFoldDB" id="A0A1G2KM11"/>